<dbReference type="EnsemblMetazoa" id="AMEC003151-RA">
    <property type="protein sequence ID" value="AMEC003151-PA"/>
    <property type="gene ID" value="AMEC003151"/>
</dbReference>
<dbReference type="AlphaFoldDB" id="A0A182TIY9"/>
<keyword evidence="3" id="KW-1185">Reference proteome</keyword>
<accession>A0A182TIY9</accession>
<evidence type="ECO:0000256" key="1">
    <source>
        <dbReference type="SAM" id="MobiDB-lite"/>
    </source>
</evidence>
<dbReference type="VEuPathDB" id="VectorBase:AMEC003151"/>
<reference evidence="2" key="2">
    <citation type="submission" date="2020-05" db="UniProtKB">
        <authorList>
            <consortium name="EnsemblMetazoa"/>
        </authorList>
    </citation>
    <scope>IDENTIFICATION</scope>
    <source>
        <strain evidence="2">CM1001059</strain>
    </source>
</reference>
<organism evidence="2 3">
    <name type="scientific">Anopheles melas</name>
    <dbReference type="NCBI Taxonomy" id="34690"/>
    <lineage>
        <taxon>Eukaryota</taxon>
        <taxon>Metazoa</taxon>
        <taxon>Ecdysozoa</taxon>
        <taxon>Arthropoda</taxon>
        <taxon>Hexapoda</taxon>
        <taxon>Insecta</taxon>
        <taxon>Pterygota</taxon>
        <taxon>Neoptera</taxon>
        <taxon>Endopterygota</taxon>
        <taxon>Diptera</taxon>
        <taxon>Nematocera</taxon>
        <taxon>Culicoidea</taxon>
        <taxon>Culicidae</taxon>
        <taxon>Anophelinae</taxon>
        <taxon>Anopheles</taxon>
    </lineage>
</organism>
<evidence type="ECO:0000313" key="3">
    <source>
        <dbReference type="Proteomes" id="UP000075902"/>
    </source>
</evidence>
<reference evidence="3" key="1">
    <citation type="submission" date="2014-01" db="EMBL/GenBank/DDBJ databases">
        <title>The Genome Sequence of Anopheles melas CM1001059_A (V2).</title>
        <authorList>
            <consortium name="The Broad Institute Genomics Platform"/>
            <person name="Neafsey D.E."/>
            <person name="Besansky N."/>
            <person name="Howell P."/>
            <person name="Walton C."/>
            <person name="Young S.K."/>
            <person name="Zeng Q."/>
            <person name="Gargeya S."/>
            <person name="Fitzgerald M."/>
            <person name="Haas B."/>
            <person name="Abouelleil A."/>
            <person name="Allen A.W."/>
            <person name="Alvarado L."/>
            <person name="Arachchi H.M."/>
            <person name="Berlin A.M."/>
            <person name="Chapman S.B."/>
            <person name="Gainer-Dewar J."/>
            <person name="Goldberg J."/>
            <person name="Griggs A."/>
            <person name="Gujja S."/>
            <person name="Hansen M."/>
            <person name="Howarth C."/>
            <person name="Imamovic A."/>
            <person name="Ireland A."/>
            <person name="Larimer J."/>
            <person name="McCowan C."/>
            <person name="Murphy C."/>
            <person name="Pearson M."/>
            <person name="Poon T.W."/>
            <person name="Priest M."/>
            <person name="Roberts A."/>
            <person name="Saif S."/>
            <person name="Shea T."/>
            <person name="Sisk P."/>
            <person name="Sykes S."/>
            <person name="Wortman J."/>
            <person name="Nusbaum C."/>
            <person name="Birren B."/>
        </authorList>
    </citation>
    <scope>NUCLEOTIDE SEQUENCE [LARGE SCALE GENOMIC DNA]</scope>
    <source>
        <strain evidence="3">CM1001059</strain>
    </source>
</reference>
<evidence type="ECO:0000313" key="2">
    <source>
        <dbReference type="EnsemblMetazoa" id="AMEC003151-PA"/>
    </source>
</evidence>
<proteinExistence type="predicted"/>
<name>A0A182TIY9_9DIPT</name>
<sequence length="163" mass="16420">MLRRAVCFLVHCGRPGADQAAAGCSGESACCGSITGPNAGTSATGPNASQEHTAHAAARAGQPGPRQTAHGTGPSEGRLGRLRDQQSAGNQGTGPGVEPWPPACHTAPHQPVAAVRLGVQCVRPPATAAAPVLRHRAVLVRALGGRQTVPVPLAAEAVDGCWR</sequence>
<dbReference type="Proteomes" id="UP000075902">
    <property type="component" value="Unassembled WGS sequence"/>
</dbReference>
<feature type="region of interest" description="Disordered" evidence="1">
    <location>
        <begin position="41"/>
        <end position="105"/>
    </location>
</feature>
<feature type="compositionally biased region" description="Polar residues" evidence="1">
    <location>
        <begin position="41"/>
        <end position="51"/>
    </location>
</feature>
<protein>
    <submittedName>
        <fullName evidence="2">Uncharacterized protein</fullName>
    </submittedName>
</protein>